<dbReference type="Gene3D" id="1.20.120.530">
    <property type="entry name" value="GntR ligand-binding domain-like"/>
    <property type="match status" value="1"/>
</dbReference>
<evidence type="ECO:0000256" key="1">
    <source>
        <dbReference type="ARBA" id="ARBA00023015"/>
    </source>
</evidence>
<dbReference type="OrthoDB" id="5296437at2"/>
<dbReference type="EMBL" id="CP002521">
    <property type="protein sequence ID" value="ADX45581.1"/>
    <property type="molecule type" value="Genomic_DNA"/>
</dbReference>
<sequence>MLFSPKATDPRRLYQQVADQIRQLIERGNYPPGARLPSERDLAIQLSVSRPSLREALIALEIQGRVEIRMGSGVYVCAMPAADAAEPLALGESPSELMQARSVLEGAVISLAAAQATRQGLERVRASMDGMRQDVRRGQSPVDSDRRFHVAIAELTGNSILARMVGELFDGRHGQIATRVSRGAETSRTWESALQEHEKIYAALEARDPQQASAAMFNHLLASKERWIEQASGAGGDSSAHER</sequence>
<accession>F0Q4S7</accession>
<dbReference type="PANTHER" id="PTHR43537:SF5">
    <property type="entry name" value="UXU OPERON TRANSCRIPTIONAL REGULATOR"/>
    <property type="match status" value="1"/>
</dbReference>
<dbReference type="KEGG" id="aaa:Acav_1663"/>
<evidence type="ECO:0000259" key="4">
    <source>
        <dbReference type="PROSITE" id="PS50949"/>
    </source>
</evidence>
<organism evidence="5 6">
    <name type="scientific">Paracidovorax avenae (strain ATCC 19860 / DSM 7227 / CCUG 15838 / JCM 20985 / LMG 2117 / NCPPB 1011)</name>
    <name type="common">Acidovorax avenae</name>
    <dbReference type="NCBI Taxonomy" id="643561"/>
    <lineage>
        <taxon>Bacteria</taxon>
        <taxon>Pseudomonadati</taxon>
        <taxon>Pseudomonadota</taxon>
        <taxon>Betaproteobacteria</taxon>
        <taxon>Burkholderiales</taxon>
        <taxon>Comamonadaceae</taxon>
        <taxon>Paracidovorax</taxon>
    </lineage>
</organism>
<dbReference type="InterPro" id="IPR008920">
    <property type="entry name" value="TF_FadR/GntR_C"/>
</dbReference>
<evidence type="ECO:0000256" key="2">
    <source>
        <dbReference type="ARBA" id="ARBA00023125"/>
    </source>
</evidence>
<dbReference type="GeneID" id="34239728"/>
<dbReference type="SMART" id="SM00345">
    <property type="entry name" value="HTH_GNTR"/>
    <property type="match status" value="1"/>
</dbReference>
<reference evidence="5" key="1">
    <citation type="submission" date="2011-02" db="EMBL/GenBank/DDBJ databases">
        <title>Complete sequence of Acidovorax avenae subsp. avenae ATCC 19860.</title>
        <authorList>
            <consortium name="US DOE Joint Genome Institute"/>
            <person name="Lucas S."/>
            <person name="Copeland A."/>
            <person name="Lapidus A."/>
            <person name="Cheng J.-F."/>
            <person name="Goodwin L."/>
            <person name="Pitluck S."/>
            <person name="Chertkov O."/>
            <person name="Held B."/>
            <person name="Detter J.C."/>
            <person name="Han C."/>
            <person name="Tapia R."/>
            <person name="Land M."/>
            <person name="Hauser L."/>
            <person name="Kyrpides N."/>
            <person name="Ivanova N."/>
            <person name="Ovchinnikova G."/>
            <person name="Pagani I."/>
            <person name="Gordon S."/>
            <person name="Woyke T."/>
        </authorList>
    </citation>
    <scope>NUCLEOTIDE SEQUENCE</scope>
    <source>
        <strain evidence="5">ATCC 19860</strain>
    </source>
</reference>
<dbReference type="InterPro" id="IPR000524">
    <property type="entry name" value="Tscrpt_reg_HTH_GntR"/>
</dbReference>
<dbReference type="SMART" id="SM00895">
    <property type="entry name" value="FCD"/>
    <property type="match status" value="1"/>
</dbReference>
<dbReference type="InterPro" id="IPR011711">
    <property type="entry name" value="GntR_C"/>
</dbReference>
<dbReference type="GO" id="GO:0003700">
    <property type="term" value="F:DNA-binding transcription factor activity"/>
    <property type="evidence" value="ECO:0007669"/>
    <property type="project" value="InterPro"/>
</dbReference>
<dbReference type="Pfam" id="PF07729">
    <property type="entry name" value="FCD"/>
    <property type="match status" value="1"/>
</dbReference>
<protein>
    <submittedName>
        <fullName evidence="5">GntR domain protein</fullName>
    </submittedName>
</protein>
<proteinExistence type="predicted"/>
<dbReference type="Gene3D" id="1.10.10.10">
    <property type="entry name" value="Winged helix-like DNA-binding domain superfamily/Winged helix DNA-binding domain"/>
    <property type="match status" value="1"/>
</dbReference>
<dbReference type="CDD" id="cd07377">
    <property type="entry name" value="WHTH_GntR"/>
    <property type="match status" value="1"/>
</dbReference>
<gene>
    <name evidence="5" type="ordered locus">Acav_1663</name>
</gene>
<dbReference type="GO" id="GO:0003677">
    <property type="term" value="F:DNA binding"/>
    <property type="evidence" value="ECO:0007669"/>
    <property type="project" value="UniProtKB-KW"/>
</dbReference>
<dbReference type="SUPFAM" id="SSF46785">
    <property type="entry name" value="Winged helix' DNA-binding domain"/>
    <property type="match status" value="1"/>
</dbReference>
<dbReference type="PRINTS" id="PR00035">
    <property type="entry name" value="HTHGNTR"/>
</dbReference>
<keyword evidence="2" id="KW-0238">DNA-binding</keyword>
<dbReference type="AlphaFoldDB" id="F0Q4S7"/>
<keyword evidence="6" id="KW-1185">Reference proteome</keyword>
<evidence type="ECO:0000313" key="5">
    <source>
        <dbReference type="EMBL" id="ADX45581.1"/>
    </source>
</evidence>
<dbReference type="HOGENOM" id="CLU_017584_9_5_4"/>
<dbReference type="InterPro" id="IPR036390">
    <property type="entry name" value="WH_DNA-bd_sf"/>
</dbReference>
<name>F0Q4S7_PARA1</name>
<dbReference type="Proteomes" id="UP000002482">
    <property type="component" value="Chromosome"/>
</dbReference>
<keyword evidence="1" id="KW-0805">Transcription regulation</keyword>
<dbReference type="PANTHER" id="PTHR43537">
    <property type="entry name" value="TRANSCRIPTIONAL REGULATOR, GNTR FAMILY"/>
    <property type="match status" value="1"/>
</dbReference>
<dbReference type="InterPro" id="IPR036388">
    <property type="entry name" value="WH-like_DNA-bd_sf"/>
</dbReference>
<evidence type="ECO:0000256" key="3">
    <source>
        <dbReference type="ARBA" id="ARBA00023163"/>
    </source>
</evidence>
<evidence type="ECO:0000313" key="6">
    <source>
        <dbReference type="Proteomes" id="UP000002482"/>
    </source>
</evidence>
<dbReference type="RefSeq" id="WP_013594101.1">
    <property type="nucleotide sequence ID" value="NC_015138.1"/>
</dbReference>
<dbReference type="Pfam" id="PF00392">
    <property type="entry name" value="GntR"/>
    <property type="match status" value="1"/>
</dbReference>
<dbReference type="PROSITE" id="PS50949">
    <property type="entry name" value="HTH_GNTR"/>
    <property type="match status" value="1"/>
</dbReference>
<feature type="domain" description="HTH gntR-type" evidence="4">
    <location>
        <begin position="11"/>
        <end position="79"/>
    </location>
</feature>
<keyword evidence="3" id="KW-0804">Transcription</keyword>
<dbReference type="SUPFAM" id="SSF48008">
    <property type="entry name" value="GntR ligand-binding domain-like"/>
    <property type="match status" value="1"/>
</dbReference>